<dbReference type="PROSITE" id="PS51819">
    <property type="entry name" value="VOC"/>
    <property type="match status" value="1"/>
</dbReference>
<evidence type="ECO:0000256" key="2">
    <source>
        <dbReference type="ARBA" id="ARBA00021572"/>
    </source>
</evidence>
<dbReference type="Proteomes" id="UP000285317">
    <property type="component" value="Chromosome"/>
</dbReference>
<dbReference type="InterPro" id="IPR004360">
    <property type="entry name" value="Glyas_Fos-R_dOase_dom"/>
</dbReference>
<protein>
    <recommendedName>
        <fullName evidence="2">Bleomycin resistance protein</fullName>
    </recommendedName>
</protein>
<sequence length="149" mass="16214">MSAADPAADPAFEPDLVPELLVEDLGRSLAFWCGPCGFAVRYARPEEGFAYLVRGTAHVMLDRIGSTRDWITAPLERPLGRGANLQIRVDDADAVAAALDAAGVPLFAPAETRWYRVGEEEAGVRQVLVTDPDGYLLRFQSSLGRRRAT</sequence>
<evidence type="ECO:0000256" key="3">
    <source>
        <dbReference type="ARBA" id="ARBA00023251"/>
    </source>
</evidence>
<evidence type="ECO:0000259" key="4">
    <source>
        <dbReference type="PROSITE" id="PS51819"/>
    </source>
</evidence>
<comment type="similarity">
    <text evidence="1">Belongs to the bleomycin resistance protein family.</text>
</comment>
<dbReference type="SUPFAM" id="SSF54593">
    <property type="entry name" value="Glyoxalase/Bleomycin resistance protein/Dihydroxybiphenyl dioxygenase"/>
    <property type="match status" value="1"/>
</dbReference>
<accession>A0A3Q9UWN4</accession>
<keyword evidence="3" id="KW-0046">Antibiotic resistance</keyword>
<dbReference type="InterPro" id="IPR029068">
    <property type="entry name" value="Glyas_Bleomycin-R_OHBP_Dase"/>
</dbReference>
<organism evidence="5 6">
    <name type="scientific">Rathayibacter festucae DSM 15932</name>
    <dbReference type="NCBI Taxonomy" id="1328866"/>
    <lineage>
        <taxon>Bacteria</taxon>
        <taxon>Bacillati</taxon>
        <taxon>Actinomycetota</taxon>
        <taxon>Actinomycetes</taxon>
        <taxon>Micrococcales</taxon>
        <taxon>Microbacteriaceae</taxon>
        <taxon>Rathayibacter</taxon>
    </lineage>
</organism>
<evidence type="ECO:0000313" key="5">
    <source>
        <dbReference type="EMBL" id="AZZ50919.1"/>
    </source>
</evidence>
<dbReference type="GO" id="GO:0046677">
    <property type="term" value="P:response to antibiotic"/>
    <property type="evidence" value="ECO:0007669"/>
    <property type="project" value="UniProtKB-KW"/>
</dbReference>
<dbReference type="CDD" id="cd08349">
    <property type="entry name" value="BLMA_like"/>
    <property type="match status" value="1"/>
</dbReference>
<dbReference type="KEGG" id="rfs:C1I64_01865"/>
<dbReference type="EMBL" id="CP028137">
    <property type="protein sequence ID" value="AZZ50919.1"/>
    <property type="molecule type" value="Genomic_DNA"/>
</dbReference>
<reference evidence="5 6" key="1">
    <citation type="submission" date="2018-03" db="EMBL/GenBank/DDBJ databases">
        <title>Bacteriophage NCPPB3778 and a type I-E CRISPR drive the evolution of the US Biological Select Agent, Rathayibacter toxicus.</title>
        <authorList>
            <person name="Davis E.W.II."/>
            <person name="Tabima J.F."/>
            <person name="Weisberg A.J."/>
            <person name="Dantas Lopes L."/>
            <person name="Wiseman M.S."/>
            <person name="Wiseman M.S."/>
            <person name="Pupko T."/>
            <person name="Belcher M.S."/>
            <person name="Sechler A.J."/>
            <person name="Tancos M.A."/>
            <person name="Schroeder B.K."/>
            <person name="Murray T.D."/>
            <person name="Luster D.G."/>
            <person name="Schneider W.L."/>
            <person name="Rogers E."/>
            <person name="Andreote F.D."/>
            <person name="Grunwald N.J."/>
            <person name="Putnam M.L."/>
            <person name="Chang J.H."/>
        </authorList>
    </citation>
    <scope>NUCLEOTIDE SEQUENCE [LARGE SCALE GENOMIC DNA]</scope>
    <source>
        <strain evidence="5 6">DSM 15932</strain>
    </source>
</reference>
<feature type="domain" description="VOC" evidence="4">
    <location>
        <begin position="13"/>
        <end position="142"/>
    </location>
</feature>
<evidence type="ECO:0000313" key="6">
    <source>
        <dbReference type="Proteomes" id="UP000285317"/>
    </source>
</evidence>
<proteinExistence type="inferred from homology"/>
<evidence type="ECO:0000256" key="1">
    <source>
        <dbReference type="ARBA" id="ARBA00011051"/>
    </source>
</evidence>
<dbReference type="RefSeq" id="WP_127886018.1">
    <property type="nucleotide sequence ID" value="NZ_CP028137.1"/>
</dbReference>
<dbReference type="InterPro" id="IPR037523">
    <property type="entry name" value="VOC_core"/>
</dbReference>
<dbReference type="Gene3D" id="3.10.180.10">
    <property type="entry name" value="2,3-Dihydroxybiphenyl 1,2-Dioxygenase, domain 1"/>
    <property type="match status" value="1"/>
</dbReference>
<dbReference type="Pfam" id="PF00903">
    <property type="entry name" value="Glyoxalase"/>
    <property type="match status" value="1"/>
</dbReference>
<dbReference type="AlphaFoldDB" id="A0A3Q9UWN4"/>
<gene>
    <name evidence="5" type="ORF">C1I64_01865</name>
</gene>
<dbReference type="InterPro" id="IPR000335">
    <property type="entry name" value="Bleomycin-R"/>
</dbReference>
<name>A0A3Q9UWN4_9MICO</name>